<gene>
    <name evidence="1" type="ORF">CUD01_23600</name>
</gene>
<dbReference type="RefSeq" id="WP_243861004.1">
    <property type="nucleotide sequence ID" value="NZ_BJLP01000041.1"/>
</dbReference>
<comment type="caution">
    <text evidence="1">The sequence shown here is derived from an EMBL/GenBank/DDBJ whole genome shotgun (WGS) entry which is preliminary data.</text>
</comment>
<dbReference type="EMBL" id="BJLP01000041">
    <property type="protein sequence ID" value="GEA81916.1"/>
    <property type="molecule type" value="Genomic_DNA"/>
</dbReference>
<proteinExistence type="predicted"/>
<protein>
    <submittedName>
        <fullName evidence="1">Uncharacterized protein</fullName>
    </submittedName>
</protein>
<dbReference type="Proteomes" id="UP000315842">
    <property type="component" value="Unassembled WGS sequence"/>
</dbReference>
<keyword evidence="2" id="KW-1185">Reference proteome</keyword>
<name>A0A4Y3KE50_CELUD</name>
<accession>A0A4Y3KE50</accession>
<dbReference type="AlphaFoldDB" id="A0A4Y3KE50"/>
<evidence type="ECO:0000313" key="1">
    <source>
        <dbReference type="EMBL" id="GEA81916.1"/>
    </source>
</evidence>
<reference evidence="1 2" key="1">
    <citation type="submission" date="2019-06" db="EMBL/GenBank/DDBJ databases">
        <title>Whole genome shotgun sequence of Cellulomonas uda NBRC 3747.</title>
        <authorList>
            <person name="Hosoyama A."/>
            <person name="Uohara A."/>
            <person name="Ohji S."/>
            <person name="Ichikawa N."/>
        </authorList>
    </citation>
    <scope>NUCLEOTIDE SEQUENCE [LARGE SCALE GENOMIC DNA]</scope>
    <source>
        <strain evidence="1 2">NBRC 3747</strain>
    </source>
</reference>
<organism evidence="1 2">
    <name type="scientific">Cellulomonas uda</name>
    <dbReference type="NCBI Taxonomy" id="1714"/>
    <lineage>
        <taxon>Bacteria</taxon>
        <taxon>Bacillati</taxon>
        <taxon>Actinomycetota</taxon>
        <taxon>Actinomycetes</taxon>
        <taxon>Micrococcales</taxon>
        <taxon>Cellulomonadaceae</taxon>
        <taxon>Cellulomonas</taxon>
    </lineage>
</organism>
<evidence type="ECO:0000313" key="2">
    <source>
        <dbReference type="Proteomes" id="UP000315842"/>
    </source>
</evidence>
<sequence>MPPTSAPGHPAPRPLPLGHPSAPLELLGVISATVPLEHRSGSRSARYTVAARFSRSASAWERSLIEHPHVHTILAEQGYGSVRLKVLDRRLLIENTNMQMLERGLAAAIAAILSAVDREVAAGRARSLREAQQRRAAQAPRSVVGE</sequence>